<keyword evidence="3 8" id="KW-0808">Transferase</keyword>
<gene>
    <name evidence="9" type="ORF">So717_36480</name>
</gene>
<keyword evidence="2 7" id="KW-0673">Quorum sensing</keyword>
<evidence type="ECO:0000313" key="9">
    <source>
        <dbReference type="EMBL" id="GFE51895.1"/>
    </source>
</evidence>
<protein>
    <recommendedName>
        <fullName evidence="1 8">Acyl-homoserine-lactone synthase</fullName>
        <ecNumber evidence="1 8">2.3.1.184</ecNumber>
    </recommendedName>
    <alternativeName>
        <fullName evidence="8">Autoinducer synthesis protein</fullName>
    </alternativeName>
</protein>
<evidence type="ECO:0000313" key="10">
    <source>
        <dbReference type="Proteomes" id="UP000436522"/>
    </source>
</evidence>
<accession>A0A640VY73</accession>
<name>A0A640VY73_9RHOB</name>
<dbReference type="EMBL" id="BLIV01000008">
    <property type="protein sequence ID" value="GFE51895.1"/>
    <property type="molecule type" value="Genomic_DNA"/>
</dbReference>
<dbReference type="EC" id="2.3.1.184" evidence="1 8"/>
<dbReference type="SUPFAM" id="SSF55729">
    <property type="entry name" value="Acyl-CoA N-acyltransferases (Nat)"/>
    <property type="match status" value="1"/>
</dbReference>
<comment type="catalytic activity">
    <reaction evidence="6 8">
        <text>a fatty acyl-[ACP] + S-adenosyl-L-methionine = an N-acyl-L-homoserine lactone + S-methyl-5'-thioadenosine + holo-[ACP] + H(+)</text>
        <dbReference type="Rhea" id="RHEA:10096"/>
        <dbReference type="Rhea" id="RHEA-COMP:9685"/>
        <dbReference type="Rhea" id="RHEA-COMP:14125"/>
        <dbReference type="ChEBI" id="CHEBI:15378"/>
        <dbReference type="ChEBI" id="CHEBI:17509"/>
        <dbReference type="ChEBI" id="CHEBI:55474"/>
        <dbReference type="ChEBI" id="CHEBI:59789"/>
        <dbReference type="ChEBI" id="CHEBI:64479"/>
        <dbReference type="ChEBI" id="CHEBI:138651"/>
        <dbReference type="EC" id="2.3.1.184"/>
    </reaction>
</comment>
<dbReference type="AlphaFoldDB" id="A0A640VY73"/>
<dbReference type="Gene3D" id="3.40.630.30">
    <property type="match status" value="1"/>
</dbReference>
<dbReference type="PRINTS" id="PR01549">
    <property type="entry name" value="AUTOINDCRSYN"/>
</dbReference>
<reference evidence="9 10" key="1">
    <citation type="submission" date="2019-12" db="EMBL/GenBank/DDBJ databases">
        <title>Roseobacter cerasinus sp. nov., isolated from seawater around aquaculture.</title>
        <authorList>
            <person name="Muramatsu S."/>
            <person name="Takabe Y."/>
            <person name="Mori K."/>
            <person name="Takaichi S."/>
            <person name="Hanada S."/>
        </authorList>
    </citation>
    <scope>NUCLEOTIDE SEQUENCE [LARGE SCALE GENOMIC DNA]</scope>
    <source>
        <strain evidence="9 10">AI77</strain>
    </source>
</reference>
<dbReference type="Pfam" id="PF00765">
    <property type="entry name" value="Autoind_synth"/>
    <property type="match status" value="1"/>
</dbReference>
<dbReference type="InterPro" id="IPR016181">
    <property type="entry name" value="Acyl_CoA_acyltransferase"/>
</dbReference>
<dbReference type="RefSeq" id="WP_159980077.1">
    <property type="nucleotide sequence ID" value="NZ_BLIV01000008.1"/>
</dbReference>
<dbReference type="PROSITE" id="PS51187">
    <property type="entry name" value="AUTOINDUCER_SYNTH_2"/>
    <property type="match status" value="1"/>
</dbReference>
<evidence type="ECO:0000256" key="4">
    <source>
        <dbReference type="ARBA" id="ARBA00022691"/>
    </source>
</evidence>
<keyword evidence="5 7" id="KW-0071">Autoinducer synthesis</keyword>
<dbReference type="PANTHER" id="PTHR39322">
    <property type="entry name" value="ACYL-HOMOSERINE-LACTONE SYNTHASE"/>
    <property type="match status" value="1"/>
</dbReference>
<evidence type="ECO:0000256" key="8">
    <source>
        <dbReference type="RuleBase" id="RU361135"/>
    </source>
</evidence>
<comment type="caution">
    <text evidence="9">The sequence shown here is derived from an EMBL/GenBank/DDBJ whole genome shotgun (WGS) entry which is preliminary data.</text>
</comment>
<dbReference type="GO" id="GO:0007165">
    <property type="term" value="P:signal transduction"/>
    <property type="evidence" value="ECO:0007669"/>
    <property type="project" value="TreeGrafter"/>
</dbReference>
<evidence type="ECO:0000256" key="6">
    <source>
        <dbReference type="ARBA" id="ARBA00048576"/>
    </source>
</evidence>
<evidence type="ECO:0000256" key="3">
    <source>
        <dbReference type="ARBA" id="ARBA00022679"/>
    </source>
</evidence>
<dbReference type="OrthoDB" id="6169313at2"/>
<dbReference type="InterPro" id="IPR001690">
    <property type="entry name" value="Autoind_synthase"/>
</dbReference>
<keyword evidence="4 8" id="KW-0949">S-adenosyl-L-methionine</keyword>
<dbReference type="Proteomes" id="UP000436522">
    <property type="component" value="Unassembled WGS sequence"/>
</dbReference>
<dbReference type="GO" id="GO:0061579">
    <property type="term" value="F:N-acyl homoserine lactone synthase activity"/>
    <property type="evidence" value="ECO:0007669"/>
    <property type="project" value="UniProtKB-UniRule"/>
</dbReference>
<proteinExistence type="inferred from homology"/>
<evidence type="ECO:0000256" key="5">
    <source>
        <dbReference type="ARBA" id="ARBA00022929"/>
    </source>
</evidence>
<comment type="similarity">
    <text evidence="7 8">Belongs to the autoinducer synthase family.</text>
</comment>
<dbReference type="InterPro" id="IPR018311">
    <property type="entry name" value="Autoind_synth_CS"/>
</dbReference>
<keyword evidence="10" id="KW-1185">Reference proteome</keyword>
<dbReference type="PROSITE" id="PS00949">
    <property type="entry name" value="AUTOINDUCER_SYNTH_1"/>
    <property type="match status" value="1"/>
</dbReference>
<evidence type="ECO:0000256" key="2">
    <source>
        <dbReference type="ARBA" id="ARBA00022654"/>
    </source>
</evidence>
<evidence type="ECO:0000256" key="1">
    <source>
        <dbReference type="ARBA" id="ARBA00012340"/>
    </source>
</evidence>
<evidence type="ECO:0000256" key="7">
    <source>
        <dbReference type="PROSITE-ProRule" id="PRU00533"/>
    </source>
</evidence>
<dbReference type="PANTHER" id="PTHR39322:SF1">
    <property type="entry name" value="ISOVALERYL-HOMOSERINE LACTONE SYNTHASE"/>
    <property type="match status" value="1"/>
</dbReference>
<organism evidence="9 10">
    <name type="scientific">Roseobacter cerasinus</name>
    <dbReference type="NCBI Taxonomy" id="2602289"/>
    <lineage>
        <taxon>Bacteria</taxon>
        <taxon>Pseudomonadati</taxon>
        <taxon>Pseudomonadota</taxon>
        <taxon>Alphaproteobacteria</taxon>
        <taxon>Rhodobacterales</taxon>
        <taxon>Roseobacteraceae</taxon>
        <taxon>Roseobacter</taxon>
    </lineage>
</organism>
<dbReference type="GO" id="GO:0009372">
    <property type="term" value="P:quorum sensing"/>
    <property type="evidence" value="ECO:0007669"/>
    <property type="project" value="UniProtKB-UniRule"/>
</dbReference>
<sequence>MFTLIQSQDFAHNLPLLKAAFRLRKKVFHDQLGWDVPITGNMEFDEYDNDKVQYLMWCSPDRRTLYGLIRLLPTTAPTLLYDVFGATHNHAPELIGDDILEGTRMCIDDDLIARDFPTLAPGAGFNFLFLALCEVCLALGARRMVSNFEPAMSRVYRRAGLDYVMHGKADGYGARPVCCASFEVSMQVLAKMRRSIGIDLPVVTLPKTFQRLPTYTPAAVPNMALSG</sequence>